<dbReference type="PANTHER" id="PTHR43394:SF1">
    <property type="entry name" value="ATP-BINDING CASSETTE SUB-FAMILY B MEMBER 10, MITOCHONDRIAL"/>
    <property type="match status" value="1"/>
</dbReference>
<keyword evidence="2 7" id="KW-0812">Transmembrane</keyword>
<dbReference type="EMBL" id="RKHO01000001">
    <property type="protein sequence ID" value="ROR92090.1"/>
    <property type="molecule type" value="Genomic_DNA"/>
</dbReference>
<dbReference type="SUPFAM" id="SSF90123">
    <property type="entry name" value="ABC transporter transmembrane region"/>
    <property type="match status" value="1"/>
</dbReference>
<feature type="domain" description="ABC transporter" evidence="8">
    <location>
        <begin position="366"/>
        <end position="579"/>
    </location>
</feature>
<evidence type="ECO:0000256" key="2">
    <source>
        <dbReference type="ARBA" id="ARBA00022692"/>
    </source>
</evidence>
<dbReference type="InterPro" id="IPR039421">
    <property type="entry name" value="Type_1_exporter"/>
</dbReference>
<feature type="domain" description="ABC transmembrane type-1" evidence="9">
    <location>
        <begin position="49"/>
        <end position="331"/>
    </location>
</feature>
<dbReference type="PROSITE" id="PS00211">
    <property type="entry name" value="ABC_TRANSPORTER_1"/>
    <property type="match status" value="1"/>
</dbReference>
<feature type="transmembrane region" description="Helical" evidence="7">
    <location>
        <begin position="271"/>
        <end position="294"/>
    </location>
</feature>
<dbReference type="PROSITE" id="PS50893">
    <property type="entry name" value="ABC_TRANSPORTER_2"/>
    <property type="match status" value="1"/>
</dbReference>
<keyword evidence="11" id="KW-1185">Reference proteome</keyword>
<evidence type="ECO:0000256" key="4">
    <source>
        <dbReference type="ARBA" id="ARBA00022840"/>
    </source>
</evidence>
<sequence>MTTRWQRAGALLRPQHDDAPVVEEAPGLTLAQVVRRFWPDLRPYSRHLLLGLALLAAAPAVEVVEILLFQRLVDDVLVPASFEALPLLVAFYLGLNLLSAGVSGADDYLSTWITQHFLVRLRGRSFAHALALPLPRLAQRRLGDVLQRLSGDIAQVETFMVGQLSEVVGTALRLLFFVGALFYLQWELALASLVVVPAFWWVSSRFAHLVKDLSRERRRRGGALGSVTEESLGSAALVQTAGAERETEAAYDRQNRAIMAAELASSRVRAVFLPVVDLVELLGVLLVVALGVWALDSERLTLGGLLAFLTLLVQCYRPARDLGDLLPEMFAASAGVERVVELLDEPAPQDRPGATALPRGPGAVSLRGVTVGYPGTGRDVLRDLDLEVAAGERVALVGPSGVGKSTLAYLLTRHLEPGAGRVLLDGHDLAEHTRESVRASVSIVLQETLLLDASVHDNVALGSPGASRAAVRDAVRRAGAEEFVERLPGAYDARVGQRGRLLSGGQRQRLCVARALLRDAPVLVLDEPTTGLDDEAAARLLGPLSAERGRTVLVLTHDPRVLAHVDRVIDLASLQAVPA</sequence>
<dbReference type="SUPFAM" id="SSF52540">
    <property type="entry name" value="P-loop containing nucleoside triphosphate hydrolases"/>
    <property type="match status" value="1"/>
</dbReference>
<dbReference type="GO" id="GO:0015421">
    <property type="term" value="F:ABC-type oligopeptide transporter activity"/>
    <property type="evidence" value="ECO:0007669"/>
    <property type="project" value="TreeGrafter"/>
</dbReference>
<dbReference type="Pfam" id="PF00664">
    <property type="entry name" value="ABC_membrane"/>
    <property type="match status" value="1"/>
</dbReference>
<keyword evidence="3" id="KW-0547">Nucleotide-binding</keyword>
<accession>A0A3N2CX23</accession>
<organism evidence="10 11">
    <name type="scientific">Nocardioides aurantiacus</name>
    <dbReference type="NCBI Taxonomy" id="86796"/>
    <lineage>
        <taxon>Bacteria</taxon>
        <taxon>Bacillati</taxon>
        <taxon>Actinomycetota</taxon>
        <taxon>Actinomycetes</taxon>
        <taxon>Propionibacteriales</taxon>
        <taxon>Nocardioidaceae</taxon>
        <taxon>Nocardioides</taxon>
    </lineage>
</organism>
<reference evidence="10 11" key="1">
    <citation type="submission" date="2018-11" db="EMBL/GenBank/DDBJ databases">
        <title>Sequencing the genomes of 1000 actinobacteria strains.</title>
        <authorList>
            <person name="Klenk H.-P."/>
        </authorList>
    </citation>
    <scope>NUCLEOTIDE SEQUENCE [LARGE SCALE GENOMIC DNA]</scope>
    <source>
        <strain evidence="10 11">DSM 12652</strain>
    </source>
</reference>
<keyword evidence="6 7" id="KW-0472">Membrane</keyword>
<dbReference type="PANTHER" id="PTHR43394">
    <property type="entry name" value="ATP-DEPENDENT PERMEASE MDL1, MITOCHONDRIAL"/>
    <property type="match status" value="1"/>
</dbReference>
<dbReference type="Gene3D" id="3.40.50.300">
    <property type="entry name" value="P-loop containing nucleotide triphosphate hydrolases"/>
    <property type="match status" value="1"/>
</dbReference>
<dbReference type="OrthoDB" id="9806127at2"/>
<dbReference type="InterPro" id="IPR003593">
    <property type="entry name" value="AAA+_ATPase"/>
</dbReference>
<evidence type="ECO:0000259" key="8">
    <source>
        <dbReference type="PROSITE" id="PS50893"/>
    </source>
</evidence>
<comment type="caution">
    <text evidence="10">The sequence shown here is derived from an EMBL/GenBank/DDBJ whole genome shotgun (WGS) entry which is preliminary data.</text>
</comment>
<evidence type="ECO:0000313" key="10">
    <source>
        <dbReference type="EMBL" id="ROR92090.1"/>
    </source>
</evidence>
<evidence type="ECO:0000256" key="5">
    <source>
        <dbReference type="ARBA" id="ARBA00022989"/>
    </source>
</evidence>
<dbReference type="Proteomes" id="UP000281738">
    <property type="component" value="Unassembled WGS sequence"/>
</dbReference>
<dbReference type="SMART" id="SM00382">
    <property type="entry name" value="AAA"/>
    <property type="match status" value="1"/>
</dbReference>
<dbReference type="Gene3D" id="1.20.1560.10">
    <property type="entry name" value="ABC transporter type 1, transmembrane domain"/>
    <property type="match status" value="1"/>
</dbReference>
<dbReference type="InterPro" id="IPR036640">
    <property type="entry name" value="ABC1_TM_sf"/>
</dbReference>
<gene>
    <name evidence="10" type="ORF">EDD33_2974</name>
</gene>
<keyword evidence="4 10" id="KW-0067">ATP-binding</keyword>
<dbReference type="AlphaFoldDB" id="A0A3N2CX23"/>
<dbReference type="GO" id="GO:0005524">
    <property type="term" value="F:ATP binding"/>
    <property type="evidence" value="ECO:0007669"/>
    <property type="project" value="UniProtKB-KW"/>
</dbReference>
<dbReference type="InterPro" id="IPR027417">
    <property type="entry name" value="P-loop_NTPase"/>
</dbReference>
<dbReference type="GO" id="GO:0005886">
    <property type="term" value="C:plasma membrane"/>
    <property type="evidence" value="ECO:0007669"/>
    <property type="project" value="UniProtKB-SubCell"/>
</dbReference>
<evidence type="ECO:0000259" key="9">
    <source>
        <dbReference type="PROSITE" id="PS50929"/>
    </source>
</evidence>
<dbReference type="Pfam" id="PF00005">
    <property type="entry name" value="ABC_tran"/>
    <property type="match status" value="1"/>
</dbReference>
<evidence type="ECO:0000313" key="11">
    <source>
        <dbReference type="Proteomes" id="UP000281738"/>
    </source>
</evidence>
<evidence type="ECO:0000256" key="3">
    <source>
        <dbReference type="ARBA" id="ARBA00022741"/>
    </source>
</evidence>
<evidence type="ECO:0000256" key="6">
    <source>
        <dbReference type="ARBA" id="ARBA00023136"/>
    </source>
</evidence>
<dbReference type="PROSITE" id="PS50929">
    <property type="entry name" value="ABC_TM1F"/>
    <property type="match status" value="1"/>
</dbReference>
<protein>
    <submittedName>
        <fullName evidence="10">ATP-binding cassette subfamily B protein</fullName>
    </submittedName>
</protein>
<feature type="transmembrane region" description="Helical" evidence="7">
    <location>
        <begin position="190"/>
        <end position="210"/>
    </location>
</feature>
<feature type="transmembrane region" description="Helical" evidence="7">
    <location>
        <begin position="76"/>
        <end position="95"/>
    </location>
</feature>
<dbReference type="RefSeq" id="WP_123391707.1">
    <property type="nucleotide sequence ID" value="NZ_RKHO01000001.1"/>
</dbReference>
<keyword evidence="5 7" id="KW-1133">Transmembrane helix</keyword>
<dbReference type="InterPro" id="IPR017871">
    <property type="entry name" value="ABC_transporter-like_CS"/>
</dbReference>
<evidence type="ECO:0000256" key="1">
    <source>
        <dbReference type="ARBA" id="ARBA00004651"/>
    </source>
</evidence>
<dbReference type="InterPro" id="IPR003439">
    <property type="entry name" value="ABC_transporter-like_ATP-bd"/>
</dbReference>
<dbReference type="GO" id="GO:0016887">
    <property type="term" value="F:ATP hydrolysis activity"/>
    <property type="evidence" value="ECO:0007669"/>
    <property type="project" value="InterPro"/>
</dbReference>
<feature type="transmembrane region" description="Helical" evidence="7">
    <location>
        <begin position="48"/>
        <end position="70"/>
    </location>
</feature>
<evidence type="ECO:0000256" key="7">
    <source>
        <dbReference type="SAM" id="Phobius"/>
    </source>
</evidence>
<name>A0A3N2CX23_9ACTN</name>
<proteinExistence type="predicted"/>
<dbReference type="InterPro" id="IPR011527">
    <property type="entry name" value="ABC1_TM_dom"/>
</dbReference>
<comment type="subcellular location">
    <subcellularLocation>
        <location evidence="1">Cell membrane</location>
        <topology evidence="1">Multi-pass membrane protein</topology>
    </subcellularLocation>
</comment>